<evidence type="ECO:0000313" key="2">
    <source>
        <dbReference type="EMBL" id="THG96390.1"/>
    </source>
</evidence>
<accession>A0A4S4KF57</accession>
<evidence type="ECO:0000313" key="3">
    <source>
        <dbReference type="Proteomes" id="UP000309038"/>
    </source>
</evidence>
<protein>
    <submittedName>
        <fullName evidence="2">Uncharacterized protein</fullName>
    </submittedName>
</protein>
<dbReference type="AlphaFoldDB" id="A0A4S4KF57"/>
<feature type="region of interest" description="Disordered" evidence="1">
    <location>
        <begin position="569"/>
        <end position="591"/>
    </location>
</feature>
<proteinExistence type="predicted"/>
<organism evidence="2 3">
    <name type="scientific">Hermanssonia centrifuga</name>
    <dbReference type="NCBI Taxonomy" id="98765"/>
    <lineage>
        <taxon>Eukaryota</taxon>
        <taxon>Fungi</taxon>
        <taxon>Dikarya</taxon>
        <taxon>Basidiomycota</taxon>
        <taxon>Agaricomycotina</taxon>
        <taxon>Agaricomycetes</taxon>
        <taxon>Polyporales</taxon>
        <taxon>Meruliaceae</taxon>
        <taxon>Hermanssonia</taxon>
    </lineage>
</organism>
<dbReference type="EMBL" id="SGPJ01000239">
    <property type="protein sequence ID" value="THG96390.1"/>
    <property type="molecule type" value="Genomic_DNA"/>
</dbReference>
<comment type="caution">
    <text evidence="2">The sequence shown here is derived from an EMBL/GenBank/DDBJ whole genome shotgun (WGS) entry which is preliminary data.</text>
</comment>
<name>A0A4S4KF57_9APHY</name>
<reference evidence="2 3" key="1">
    <citation type="submission" date="2019-02" db="EMBL/GenBank/DDBJ databases">
        <title>Genome sequencing of the rare red list fungi Phlebia centrifuga.</title>
        <authorList>
            <person name="Buettner E."/>
            <person name="Kellner H."/>
        </authorList>
    </citation>
    <scope>NUCLEOTIDE SEQUENCE [LARGE SCALE GENOMIC DNA]</scope>
    <source>
        <strain evidence="2 3">DSM 108282</strain>
    </source>
</reference>
<feature type="compositionally biased region" description="Basic and acidic residues" evidence="1">
    <location>
        <begin position="570"/>
        <end position="587"/>
    </location>
</feature>
<sequence length="630" mass="71201">MRTHIHTFADNKNSGDRFHRSEHPHTYVDTNFVNEPLETPTDDPSIARHIRDFSGEAIGVVNIGEATPLYDTPLPSMGEVVDDYFMTHGYLDNVIQETWRAFTLQRAWPDFREAMLSHASRSQKHNLEAIPNMVIVLTTKNLNIPSVGRHSAALQQILKTNKTQYPWRHRSNPSLTRRKLTPEERRILKEKRGERLNNYGKRMADIHDLIWKEAYVLHKEFLDHSVDYYYEDIMSKPKRAQKEQGVNPWNAYLRQQMKIVNDALLMGAPRHKATDPTVLGPIRERWNTMTVGERDTATVDVVQELKAHWEMKQVAQHQVPLASLGDSRRTLESIQKELAWLHECTGVEILLFAVHGNIKSYNRPFSYWSSERALAFVRSTYNTHCLDFAGQFEGYCISGAESIHCNYVAQLLELKARIAALILRKLSEVTGGRVTKMSYQAFNAITAKHGVVIHNWPLSVFQAPSNINLKNELKILHMSWETGATSFRQLSKDKYEQWRTQGDAGTVELEEQQGEQAAGTALAATPEVAGAIQITTTTMPTGNTLKRTTVTIGTTATGQPLTITKTVKATRKDKATAKEAQEERDGGHTNTVSCKFHTDALVYGTLPALSVVHADRPKSTMLGRRCLGVV</sequence>
<evidence type="ECO:0000256" key="1">
    <source>
        <dbReference type="SAM" id="MobiDB-lite"/>
    </source>
</evidence>
<gene>
    <name evidence="2" type="ORF">EW026_g5440</name>
</gene>
<dbReference type="Proteomes" id="UP000309038">
    <property type="component" value="Unassembled WGS sequence"/>
</dbReference>
<keyword evidence="3" id="KW-1185">Reference proteome</keyword>